<evidence type="ECO:0000313" key="1">
    <source>
        <dbReference type="EMBL" id="KAG5455137.1"/>
    </source>
</evidence>
<dbReference type="Proteomes" id="UP000286415">
    <property type="component" value="Unassembled WGS sequence"/>
</dbReference>
<dbReference type="EMBL" id="NIRI02000005">
    <property type="protein sequence ID" value="KAG5455137.1"/>
    <property type="molecule type" value="Genomic_DNA"/>
</dbReference>
<protein>
    <submittedName>
        <fullName evidence="1">Uncharacterized protein</fullName>
    </submittedName>
</protein>
<sequence>MKTVRLLVIPSRRSAMEKSSARQVACDMPSSWLYADWGSVTATTHLNRRMTKVLIQNLWLKSMNERQWLVAGIKQVTVPVPPPPPNLNGQETVLVKLQSTSQPGLRKSVKVKLKPSHYSPVGH</sequence>
<accession>A0A3R7H0T9</accession>
<reference evidence="1 2" key="2">
    <citation type="journal article" date="2021" name="Genomics">
        <title>High-quality reference genome for Clonorchis sinensis.</title>
        <authorList>
            <person name="Young N.D."/>
            <person name="Stroehlein A.J."/>
            <person name="Kinkar L."/>
            <person name="Wang T."/>
            <person name="Sohn W.M."/>
            <person name="Chang B.C.H."/>
            <person name="Kaur P."/>
            <person name="Weisz D."/>
            <person name="Dudchenko O."/>
            <person name="Aiden E.L."/>
            <person name="Korhonen P.K."/>
            <person name="Gasser R.B."/>
        </authorList>
    </citation>
    <scope>NUCLEOTIDE SEQUENCE [LARGE SCALE GENOMIC DNA]</scope>
    <source>
        <strain evidence="1">Cs-k2</strain>
    </source>
</reference>
<name>A0A3R7H0T9_CLOSI</name>
<keyword evidence="2" id="KW-1185">Reference proteome</keyword>
<organism evidence="1 2">
    <name type="scientific">Clonorchis sinensis</name>
    <name type="common">Chinese liver fluke</name>
    <dbReference type="NCBI Taxonomy" id="79923"/>
    <lineage>
        <taxon>Eukaryota</taxon>
        <taxon>Metazoa</taxon>
        <taxon>Spiralia</taxon>
        <taxon>Lophotrochozoa</taxon>
        <taxon>Platyhelminthes</taxon>
        <taxon>Trematoda</taxon>
        <taxon>Digenea</taxon>
        <taxon>Opisthorchiida</taxon>
        <taxon>Opisthorchiata</taxon>
        <taxon>Opisthorchiidae</taxon>
        <taxon>Clonorchis</taxon>
    </lineage>
</organism>
<reference evidence="1 2" key="1">
    <citation type="journal article" date="2018" name="Biotechnol. Adv.">
        <title>Improved genomic resources and new bioinformatic workflow for the carcinogenic parasite Clonorchis sinensis: Biotechnological implications.</title>
        <authorList>
            <person name="Wang D."/>
            <person name="Korhonen P.K."/>
            <person name="Gasser R.B."/>
            <person name="Young N.D."/>
        </authorList>
    </citation>
    <scope>NUCLEOTIDE SEQUENCE [LARGE SCALE GENOMIC DNA]</scope>
    <source>
        <strain evidence="1">Cs-k2</strain>
    </source>
</reference>
<comment type="caution">
    <text evidence="1">The sequence shown here is derived from an EMBL/GenBank/DDBJ whole genome shotgun (WGS) entry which is preliminary data.</text>
</comment>
<dbReference type="AlphaFoldDB" id="A0A3R7H0T9"/>
<proteinExistence type="predicted"/>
<gene>
    <name evidence="1" type="ORF">CSKR_111563</name>
</gene>
<evidence type="ECO:0000313" key="2">
    <source>
        <dbReference type="Proteomes" id="UP000286415"/>
    </source>
</evidence>
<dbReference type="InParanoid" id="A0A3R7H0T9"/>